<dbReference type="CDD" id="cd01189">
    <property type="entry name" value="INT_ICEBs1_C_like"/>
    <property type="match status" value="1"/>
</dbReference>
<comment type="caution">
    <text evidence="6">The sequence shown here is derived from an EMBL/GenBank/DDBJ whole genome shotgun (WGS) entry which is preliminary data.</text>
</comment>
<dbReference type="GO" id="GO:0015074">
    <property type="term" value="P:DNA integration"/>
    <property type="evidence" value="ECO:0007669"/>
    <property type="project" value="UniProtKB-KW"/>
</dbReference>
<name>A0A9W6GNF5_9FUSO</name>
<dbReference type="InterPro" id="IPR050090">
    <property type="entry name" value="Tyrosine_recombinase_XerCD"/>
</dbReference>
<gene>
    <name evidence="6" type="ORF">PM10SUCC1_28390</name>
</gene>
<dbReference type="Gene3D" id="1.10.150.130">
    <property type="match status" value="1"/>
</dbReference>
<keyword evidence="7" id="KW-1185">Reference proteome</keyword>
<proteinExistence type="inferred from homology"/>
<evidence type="ECO:0000313" key="7">
    <source>
        <dbReference type="Proteomes" id="UP001144471"/>
    </source>
</evidence>
<dbReference type="PROSITE" id="PS51898">
    <property type="entry name" value="TYR_RECOMBINASE"/>
    <property type="match status" value="1"/>
</dbReference>
<dbReference type="Gene3D" id="1.10.443.10">
    <property type="entry name" value="Intergrase catalytic core"/>
    <property type="match status" value="1"/>
</dbReference>
<keyword evidence="2" id="KW-0229">DNA integration</keyword>
<dbReference type="Pfam" id="PF00589">
    <property type="entry name" value="Phage_integrase"/>
    <property type="match status" value="1"/>
</dbReference>
<keyword evidence="4" id="KW-0233">DNA recombination</keyword>
<evidence type="ECO:0000256" key="1">
    <source>
        <dbReference type="ARBA" id="ARBA00008857"/>
    </source>
</evidence>
<dbReference type="InterPro" id="IPR010998">
    <property type="entry name" value="Integrase_recombinase_N"/>
</dbReference>
<organism evidence="6 7">
    <name type="scientific">Propionigenium maris DSM 9537</name>
    <dbReference type="NCBI Taxonomy" id="1123000"/>
    <lineage>
        <taxon>Bacteria</taxon>
        <taxon>Fusobacteriati</taxon>
        <taxon>Fusobacteriota</taxon>
        <taxon>Fusobacteriia</taxon>
        <taxon>Fusobacteriales</taxon>
        <taxon>Fusobacteriaceae</taxon>
        <taxon>Propionigenium</taxon>
    </lineage>
</organism>
<sequence length="362" mass="42084">MPVYKDGKKWRVVYTYKERGVVKQSQKRGFLTKREAKLWESEYKLKGSRSVNMTFASFYKLYMADVKPRVEDTTYHLKEIIFQGSILPYFNNMKMSKITPIIVRDFQNRLITGVNPRNGRPYKAHYIQKINAQLSALMNHAVNFYELSENPCKKAGPLKLRYEKKVKFWTLDEFNRFVKVIEHKPMSYIGFHVLFWTGIRTGELLALSLKDIDLINGTIKIDKSYARLNGKDIIKSTKNESSERVIKMPKDLVKLLKKYIRVLYGISSDGRLFNMTREVFKNDLSRYCHKAGVKKVTPHDLRHSHASLLINEGVNPLAISKRLGHAKVDMTLNTYSHLYQSTEDKMVDILDAAYGKVLAKKI</sequence>
<dbReference type="InterPro" id="IPR013762">
    <property type="entry name" value="Integrase-like_cat_sf"/>
</dbReference>
<accession>A0A9W6GNF5</accession>
<dbReference type="AlphaFoldDB" id="A0A9W6GNF5"/>
<evidence type="ECO:0000259" key="5">
    <source>
        <dbReference type="PROSITE" id="PS51898"/>
    </source>
</evidence>
<dbReference type="InterPro" id="IPR004107">
    <property type="entry name" value="Integrase_SAM-like_N"/>
</dbReference>
<dbReference type="EMBL" id="BSDY01000016">
    <property type="protein sequence ID" value="GLI57325.1"/>
    <property type="molecule type" value="Genomic_DNA"/>
</dbReference>
<evidence type="ECO:0000256" key="2">
    <source>
        <dbReference type="ARBA" id="ARBA00022908"/>
    </source>
</evidence>
<dbReference type="InterPro" id="IPR028259">
    <property type="entry name" value="AP2-like_int_N"/>
</dbReference>
<dbReference type="RefSeq" id="WP_281836880.1">
    <property type="nucleotide sequence ID" value="NZ_BSDY01000016.1"/>
</dbReference>
<dbReference type="GO" id="GO:0006310">
    <property type="term" value="P:DNA recombination"/>
    <property type="evidence" value="ECO:0007669"/>
    <property type="project" value="UniProtKB-KW"/>
</dbReference>
<feature type="domain" description="Tyr recombinase" evidence="5">
    <location>
        <begin position="164"/>
        <end position="351"/>
    </location>
</feature>
<protein>
    <submittedName>
        <fullName evidence="6">Phage integrase</fullName>
    </submittedName>
</protein>
<reference evidence="6" key="1">
    <citation type="submission" date="2022-12" db="EMBL/GenBank/DDBJ databases">
        <title>Reference genome sequencing for broad-spectrum identification of bacterial and archaeal isolates by mass spectrometry.</title>
        <authorList>
            <person name="Sekiguchi Y."/>
            <person name="Tourlousse D.M."/>
        </authorList>
    </citation>
    <scope>NUCLEOTIDE SEQUENCE</scope>
    <source>
        <strain evidence="6">10succ1</strain>
    </source>
</reference>
<dbReference type="InterPro" id="IPR011010">
    <property type="entry name" value="DNA_brk_join_enz"/>
</dbReference>
<dbReference type="PANTHER" id="PTHR30349:SF64">
    <property type="entry name" value="PROPHAGE INTEGRASE INTD-RELATED"/>
    <property type="match status" value="1"/>
</dbReference>
<dbReference type="PANTHER" id="PTHR30349">
    <property type="entry name" value="PHAGE INTEGRASE-RELATED"/>
    <property type="match status" value="1"/>
</dbReference>
<keyword evidence="3" id="KW-0238">DNA-binding</keyword>
<dbReference type="InterPro" id="IPR002104">
    <property type="entry name" value="Integrase_catalytic"/>
</dbReference>
<dbReference type="Proteomes" id="UP001144471">
    <property type="component" value="Unassembled WGS sequence"/>
</dbReference>
<evidence type="ECO:0000256" key="3">
    <source>
        <dbReference type="ARBA" id="ARBA00023125"/>
    </source>
</evidence>
<dbReference type="GO" id="GO:0003677">
    <property type="term" value="F:DNA binding"/>
    <property type="evidence" value="ECO:0007669"/>
    <property type="project" value="UniProtKB-KW"/>
</dbReference>
<comment type="similarity">
    <text evidence="1">Belongs to the 'phage' integrase family.</text>
</comment>
<dbReference type="SUPFAM" id="SSF56349">
    <property type="entry name" value="DNA breaking-rejoining enzymes"/>
    <property type="match status" value="1"/>
</dbReference>
<dbReference type="Pfam" id="PF14659">
    <property type="entry name" value="Phage_int_SAM_3"/>
    <property type="match status" value="1"/>
</dbReference>
<evidence type="ECO:0000313" key="6">
    <source>
        <dbReference type="EMBL" id="GLI57325.1"/>
    </source>
</evidence>
<dbReference type="Pfam" id="PF14657">
    <property type="entry name" value="Arm-DNA-bind_4"/>
    <property type="match status" value="1"/>
</dbReference>
<evidence type="ECO:0000256" key="4">
    <source>
        <dbReference type="ARBA" id="ARBA00023172"/>
    </source>
</evidence>